<evidence type="ECO:0000313" key="3">
    <source>
        <dbReference type="Proteomes" id="UP000601435"/>
    </source>
</evidence>
<feature type="compositionally biased region" description="Basic residues" evidence="1">
    <location>
        <begin position="19"/>
        <end position="29"/>
    </location>
</feature>
<reference evidence="2" key="1">
    <citation type="submission" date="2021-02" db="EMBL/GenBank/DDBJ databases">
        <authorList>
            <person name="Dougan E. K."/>
            <person name="Rhodes N."/>
            <person name="Thang M."/>
            <person name="Chan C."/>
        </authorList>
    </citation>
    <scope>NUCLEOTIDE SEQUENCE</scope>
</reference>
<organism evidence="2 3">
    <name type="scientific">Symbiodinium necroappetens</name>
    <dbReference type="NCBI Taxonomy" id="1628268"/>
    <lineage>
        <taxon>Eukaryota</taxon>
        <taxon>Sar</taxon>
        <taxon>Alveolata</taxon>
        <taxon>Dinophyceae</taxon>
        <taxon>Suessiales</taxon>
        <taxon>Symbiodiniaceae</taxon>
        <taxon>Symbiodinium</taxon>
    </lineage>
</organism>
<comment type="caution">
    <text evidence="2">The sequence shown here is derived from an EMBL/GenBank/DDBJ whole genome shotgun (WGS) entry which is preliminary data.</text>
</comment>
<proteinExistence type="predicted"/>
<dbReference type="OrthoDB" id="417675at2759"/>
<dbReference type="AlphaFoldDB" id="A0A812KNK1"/>
<accession>A0A812KNK1</accession>
<evidence type="ECO:0000313" key="2">
    <source>
        <dbReference type="EMBL" id="CAE7233072.1"/>
    </source>
</evidence>
<dbReference type="EMBL" id="CAJNJA010008125">
    <property type="protein sequence ID" value="CAE7233072.1"/>
    <property type="molecule type" value="Genomic_DNA"/>
</dbReference>
<name>A0A812KNK1_9DINO</name>
<evidence type="ECO:0000256" key="1">
    <source>
        <dbReference type="SAM" id="MobiDB-lite"/>
    </source>
</evidence>
<protein>
    <submittedName>
        <fullName evidence="2">SEC4 protein</fullName>
    </submittedName>
</protein>
<sequence>MSKPKPLPWKEEGVFSVTSKKKRKGKGKGKGSTAPRKVRCEPGTQAFADELMMDISRSIDAALRPLKAHLAAKIRGFIGAQDPLAGQTIPVSFRSTTLARGMDDRWHAEFHLRGPMKCFYEAVQTAGSVKTKSGFRQNANICQLEGYWRRGVRSIHIRWTKETRRFNDATTRHANETTRDICQDVELHCYDHSCGAVYLQGHAEDHADGHTSGKGRTFVPPTFWLAPQLDAILVVVSCSNIHASPILVVNVS</sequence>
<dbReference type="Proteomes" id="UP000601435">
    <property type="component" value="Unassembled WGS sequence"/>
</dbReference>
<gene>
    <name evidence="2" type="primary">SEC4</name>
    <name evidence="2" type="ORF">SNEC2469_LOCUS3726</name>
</gene>
<feature type="region of interest" description="Disordered" evidence="1">
    <location>
        <begin position="1"/>
        <end position="36"/>
    </location>
</feature>
<keyword evidence="3" id="KW-1185">Reference proteome</keyword>